<organism evidence="4 5">
    <name type="scientific">Methanosalsum natronophilum</name>
    <dbReference type="NCBI Taxonomy" id="768733"/>
    <lineage>
        <taxon>Archaea</taxon>
        <taxon>Methanobacteriati</taxon>
        <taxon>Methanobacteriota</taxon>
        <taxon>Stenosarchaea group</taxon>
        <taxon>Methanomicrobia</taxon>
        <taxon>Methanosarcinales</taxon>
        <taxon>Methanosarcinaceae</taxon>
        <taxon>Methanosalsum</taxon>
    </lineage>
</organism>
<dbReference type="InterPro" id="IPR040452">
    <property type="entry name" value="SfsA_C"/>
</dbReference>
<dbReference type="Proteomes" id="UP000284763">
    <property type="component" value="Unassembled WGS sequence"/>
</dbReference>
<evidence type="ECO:0000259" key="2">
    <source>
        <dbReference type="Pfam" id="PF03749"/>
    </source>
</evidence>
<dbReference type="HAMAP" id="MF_00095">
    <property type="entry name" value="SfsA"/>
    <property type="match status" value="1"/>
</dbReference>
<feature type="domain" description="Sugar fermentation stimulation protein C-terminal" evidence="2">
    <location>
        <begin position="91"/>
        <end position="222"/>
    </location>
</feature>
<comment type="caution">
    <text evidence="4">The sequence shown here is derived from an EMBL/GenBank/DDBJ whole genome shotgun (WGS) entry which is preliminary data.</text>
</comment>
<protein>
    <recommendedName>
        <fullName evidence="1">Sugar fermentation stimulation protein homolog</fullName>
    </recommendedName>
</protein>
<dbReference type="Pfam" id="PF03749">
    <property type="entry name" value="SfsA"/>
    <property type="match status" value="1"/>
</dbReference>
<dbReference type="AlphaFoldDB" id="A0A424YTX5"/>
<accession>A0A424YTX5</accession>
<dbReference type="GO" id="GO:0003677">
    <property type="term" value="F:DNA binding"/>
    <property type="evidence" value="ECO:0007669"/>
    <property type="project" value="InterPro"/>
</dbReference>
<feature type="domain" description="SfsA N-terminal OB" evidence="3">
    <location>
        <begin position="20"/>
        <end position="86"/>
    </location>
</feature>
<evidence type="ECO:0000313" key="5">
    <source>
        <dbReference type="Proteomes" id="UP000284763"/>
    </source>
</evidence>
<comment type="similarity">
    <text evidence="1">Belongs to the SfsA family.</text>
</comment>
<evidence type="ECO:0000313" key="4">
    <source>
        <dbReference type="EMBL" id="RQD82392.1"/>
    </source>
</evidence>
<reference evidence="4 5" key="1">
    <citation type="submission" date="2018-08" db="EMBL/GenBank/DDBJ databases">
        <title>The metabolism and importance of syntrophic acetate oxidation coupled to methane or sulfide production in haloalkaline environments.</title>
        <authorList>
            <person name="Timmers P.H.A."/>
            <person name="Vavourakis C.D."/>
            <person name="Sorokin D.Y."/>
            <person name="Sinninghe Damste J.S."/>
            <person name="Muyzer G."/>
            <person name="Stams A.J.M."/>
            <person name="Plugge C.M."/>
        </authorList>
    </citation>
    <scope>NUCLEOTIDE SEQUENCE [LARGE SCALE GENOMIC DNA]</scope>
    <source>
        <strain evidence="4">MSAO_Arc3</strain>
    </source>
</reference>
<evidence type="ECO:0000259" key="3">
    <source>
        <dbReference type="Pfam" id="PF17746"/>
    </source>
</evidence>
<dbReference type="EMBL" id="QZAB01000456">
    <property type="protein sequence ID" value="RQD82392.1"/>
    <property type="molecule type" value="Genomic_DNA"/>
</dbReference>
<dbReference type="PANTHER" id="PTHR30545">
    <property type="entry name" value="SUGAR FERMENTATION STIMULATION PROTEIN A"/>
    <property type="match status" value="1"/>
</dbReference>
<dbReference type="InterPro" id="IPR005224">
    <property type="entry name" value="SfsA"/>
</dbReference>
<dbReference type="Gene3D" id="2.40.50.580">
    <property type="match status" value="1"/>
</dbReference>
<dbReference type="Gene3D" id="3.40.1350.60">
    <property type="match status" value="1"/>
</dbReference>
<name>A0A424YTX5_9EURY</name>
<sequence>MIDLTKPILHIPWDSEGTFVNRENKFLGLVNIPGIGTVNVHIKDPGRLENILIPESKVLLQKKDGSKRKTAWELISAKVGYDWVLVNSGFHPHIAQYILKNGFVNELGNIKKIVPEKQIGNSRLDFLILTDTNRVWIEVKGCTMAIGDIATFPDAVTSRGKKHVEELIQIVEKGDIGLIIILIFRINVNCFKPNFDIDPKFAKVFEQAKKKGVTIKTSVFTYKDSYIYYVKDIPLCD</sequence>
<dbReference type="NCBIfam" id="TIGR00230">
    <property type="entry name" value="sfsA"/>
    <property type="match status" value="1"/>
</dbReference>
<dbReference type="InterPro" id="IPR041465">
    <property type="entry name" value="SfsA_N"/>
</dbReference>
<evidence type="ECO:0000256" key="1">
    <source>
        <dbReference type="HAMAP-Rule" id="MF_00095"/>
    </source>
</evidence>
<dbReference type="PANTHER" id="PTHR30545:SF2">
    <property type="entry name" value="SUGAR FERMENTATION STIMULATION PROTEIN A"/>
    <property type="match status" value="1"/>
</dbReference>
<gene>
    <name evidence="1 4" type="primary">sfsA</name>
    <name evidence="4" type="ORF">D5R95_07295</name>
</gene>
<proteinExistence type="inferred from homology"/>
<dbReference type="Pfam" id="PF17746">
    <property type="entry name" value="SfsA_N"/>
    <property type="match status" value="1"/>
</dbReference>